<comment type="caution">
    <text evidence="1">The sequence shown here is derived from an EMBL/GenBank/DDBJ whole genome shotgun (WGS) entry which is preliminary data.</text>
</comment>
<dbReference type="Proteomes" id="UP000031668">
    <property type="component" value="Unassembled WGS sequence"/>
</dbReference>
<name>A0A0C2JV69_THEKT</name>
<gene>
    <name evidence="1" type="ORF">RF11_04700</name>
</gene>
<dbReference type="SUPFAM" id="SSF56219">
    <property type="entry name" value="DNase I-like"/>
    <property type="match status" value="1"/>
</dbReference>
<accession>A0A0C2JV69</accession>
<evidence type="ECO:0008006" key="3">
    <source>
        <dbReference type="Google" id="ProtNLM"/>
    </source>
</evidence>
<proteinExistence type="predicted"/>
<dbReference type="AlphaFoldDB" id="A0A0C2JV69"/>
<dbReference type="EMBL" id="JWZT01000886">
    <property type="protein sequence ID" value="KII73318.1"/>
    <property type="molecule type" value="Genomic_DNA"/>
</dbReference>
<dbReference type="Gene3D" id="3.60.10.10">
    <property type="entry name" value="Endonuclease/exonuclease/phosphatase"/>
    <property type="match status" value="1"/>
</dbReference>
<organism evidence="1 2">
    <name type="scientific">Thelohanellus kitauei</name>
    <name type="common">Myxosporean</name>
    <dbReference type="NCBI Taxonomy" id="669202"/>
    <lineage>
        <taxon>Eukaryota</taxon>
        <taxon>Metazoa</taxon>
        <taxon>Cnidaria</taxon>
        <taxon>Myxozoa</taxon>
        <taxon>Myxosporea</taxon>
        <taxon>Bivalvulida</taxon>
        <taxon>Platysporina</taxon>
        <taxon>Myxobolidae</taxon>
        <taxon>Thelohanellus</taxon>
    </lineage>
</organism>
<protein>
    <recommendedName>
        <fullName evidence="3">Endonuclease/exonuclease/phosphatase domain-containing protein</fullName>
    </recommendedName>
</protein>
<reference evidence="1 2" key="1">
    <citation type="journal article" date="2014" name="Genome Biol. Evol.">
        <title>The genome of the myxosporean Thelohanellus kitauei shows adaptations to nutrient acquisition within its fish host.</title>
        <authorList>
            <person name="Yang Y."/>
            <person name="Xiong J."/>
            <person name="Zhou Z."/>
            <person name="Huo F."/>
            <person name="Miao W."/>
            <person name="Ran C."/>
            <person name="Liu Y."/>
            <person name="Zhang J."/>
            <person name="Feng J."/>
            <person name="Wang M."/>
            <person name="Wang M."/>
            <person name="Wang L."/>
            <person name="Yao B."/>
        </authorList>
    </citation>
    <scope>NUCLEOTIDE SEQUENCE [LARGE SCALE GENOMIC DNA]</scope>
    <source>
        <strain evidence="1">Wuqing</strain>
    </source>
</reference>
<evidence type="ECO:0000313" key="1">
    <source>
        <dbReference type="EMBL" id="KII73318.1"/>
    </source>
</evidence>
<evidence type="ECO:0000313" key="2">
    <source>
        <dbReference type="Proteomes" id="UP000031668"/>
    </source>
</evidence>
<keyword evidence="2" id="KW-1185">Reference proteome</keyword>
<dbReference type="OrthoDB" id="7259127at2759"/>
<sequence length="131" mass="15053">MVKKLNILSLSVKGLSKNKREILSHIDLQENAQHICIKETQIDSDISSICTVSGNKPIYKLINQKHGRAIYASRDYMNIRITNMYKPLSDTLSNNLQIIYQRKSVYIGDFNSHHPQWVYNDENKSGSILSD</sequence>
<dbReference type="InterPro" id="IPR036691">
    <property type="entry name" value="Endo/exonu/phosph_ase_sf"/>
</dbReference>